<accession>A0A8S5TFV3</accession>
<organism evidence="2">
    <name type="scientific">Myoviridae sp. ctt8G1</name>
    <dbReference type="NCBI Taxonomy" id="2827713"/>
    <lineage>
        <taxon>Viruses</taxon>
        <taxon>Duplodnaviria</taxon>
        <taxon>Heunggongvirae</taxon>
        <taxon>Uroviricota</taxon>
        <taxon>Caudoviricetes</taxon>
    </lineage>
</organism>
<evidence type="ECO:0000256" key="1">
    <source>
        <dbReference type="SAM" id="MobiDB-lite"/>
    </source>
</evidence>
<feature type="region of interest" description="Disordered" evidence="1">
    <location>
        <begin position="1"/>
        <end position="26"/>
    </location>
</feature>
<evidence type="ECO:0000313" key="2">
    <source>
        <dbReference type="EMBL" id="DAF62196.1"/>
    </source>
</evidence>
<protein>
    <submittedName>
        <fullName evidence="2">Uncharacterized protein</fullName>
    </submittedName>
</protein>
<proteinExistence type="predicted"/>
<dbReference type="EMBL" id="BK032822">
    <property type="protein sequence ID" value="DAF62196.1"/>
    <property type="molecule type" value="Genomic_DNA"/>
</dbReference>
<sequence>MTVLRMPPKCPQVPSPDKSKRTPLSSPNLSPSLWCPLLSHHKSCRYSRFYRLPGVVRRQKRWF</sequence>
<name>A0A8S5TFV3_9CAUD</name>
<reference evidence="2" key="1">
    <citation type="journal article" date="2021" name="Proc. Natl. Acad. Sci. U.S.A.">
        <title>A Catalog of Tens of Thousands of Viruses from Human Metagenomes Reveals Hidden Associations with Chronic Diseases.</title>
        <authorList>
            <person name="Tisza M.J."/>
            <person name="Buck C.B."/>
        </authorList>
    </citation>
    <scope>NUCLEOTIDE SEQUENCE</scope>
    <source>
        <strain evidence="2">Ctt8G1</strain>
    </source>
</reference>